<organism evidence="2 3">
    <name type="scientific">Caligus rogercresseyi</name>
    <name type="common">Sea louse</name>
    <dbReference type="NCBI Taxonomy" id="217165"/>
    <lineage>
        <taxon>Eukaryota</taxon>
        <taxon>Metazoa</taxon>
        <taxon>Ecdysozoa</taxon>
        <taxon>Arthropoda</taxon>
        <taxon>Crustacea</taxon>
        <taxon>Multicrustacea</taxon>
        <taxon>Hexanauplia</taxon>
        <taxon>Copepoda</taxon>
        <taxon>Siphonostomatoida</taxon>
        <taxon>Caligidae</taxon>
        <taxon>Caligus</taxon>
    </lineage>
</organism>
<gene>
    <name evidence="2" type="ORF">FKW44_013573</name>
</gene>
<keyword evidence="3" id="KW-1185">Reference proteome</keyword>
<evidence type="ECO:0000256" key="1">
    <source>
        <dbReference type="SAM" id="MobiDB-lite"/>
    </source>
</evidence>
<dbReference type="EMBL" id="CP045898">
    <property type="protein sequence ID" value="QQP39759.1"/>
    <property type="molecule type" value="Genomic_DNA"/>
</dbReference>
<proteinExistence type="predicted"/>
<feature type="compositionally biased region" description="Basic and acidic residues" evidence="1">
    <location>
        <begin position="9"/>
        <end position="25"/>
    </location>
</feature>
<feature type="compositionally biased region" description="Basic and acidic residues" evidence="1">
    <location>
        <begin position="32"/>
        <end position="41"/>
    </location>
</feature>
<dbReference type="Proteomes" id="UP000595437">
    <property type="component" value="Chromosome 9"/>
</dbReference>
<name>A0A7T8JZ53_CALRO</name>
<accession>A0A7T8JZ53</accession>
<feature type="region of interest" description="Disordered" evidence="1">
    <location>
        <begin position="1"/>
        <end position="55"/>
    </location>
</feature>
<reference evidence="3" key="1">
    <citation type="submission" date="2021-01" db="EMBL/GenBank/DDBJ databases">
        <title>Caligus Genome Assembly.</title>
        <authorList>
            <person name="Gallardo-Escarate C."/>
        </authorList>
    </citation>
    <scope>NUCLEOTIDE SEQUENCE [LARGE SCALE GENOMIC DNA]</scope>
</reference>
<protein>
    <submittedName>
        <fullName evidence="2">Uncharacterized protein</fullName>
    </submittedName>
</protein>
<evidence type="ECO:0000313" key="2">
    <source>
        <dbReference type="EMBL" id="QQP39759.1"/>
    </source>
</evidence>
<evidence type="ECO:0000313" key="3">
    <source>
        <dbReference type="Proteomes" id="UP000595437"/>
    </source>
</evidence>
<sequence>MNFSGSQGRCREKAAGVPFQEERARPSSGGGREIRGQRQEGCHQNNAGTDPKGEG</sequence>
<dbReference type="AlphaFoldDB" id="A0A7T8JZ53"/>